<gene>
    <name evidence="2" type="ORF">FPD46_02295</name>
</gene>
<dbReference type="EMBL" id="VOWB01000027">
    <property type="protein sequence ID" value="TXE83489.1"/>
    <property type="molecule type" value="Genomic_DNA"/>
</dbReference>
<sequence length="585" mass="69402">MMFAIFGKYLYDNLAFTLKAHTQKESKKAFKAIEKYKNQYYFLGYIQYEFYKYLEDKNYKSKEPFLYFFAFKTRKIFANEEKKLDFYPSFSSNLNQEKYFENFNKVKDAIAKGQSYQANLTQELHLQSNLSLYESFLSLYPKQNTPYKAYMKNEFLELASFSPELFFKIKNKKIITKPMKGTIKRSNNPKEDEKLKDSLKCDEKTISENVMIVDLLRNDISKLIKKHSLKCKLFKVKTYPTLHQLISKISGKLKKDLGYFEIFKALFPCGSITGAPKLETIKLIENLEQRKRGIYCGAIGLIHKNKAKFSVAIRTLEKKNNDDFLRYGVGSGLVWDSQKQDEFEELKLKSKILKPDFYLFETMYYKNHSILFFKEHLQRILNSAKFFGFNGEKLKKDFENILLRKDKKAHFTSLENFNDFVFKNKYYFSKSTFLQKGKKAVRLKLFKDGFYEFDFFDIKENSSDKLLLSNELIKINFLNHHKTSLRSLYDMNSKLWKENTCYDIAFFDEKGMLCEGSRTNIIVKINNTYFTPYAKNCLNGIYRQILLKYKLIKEKDITKNELLNAKEIYAINSLRGLKKVKYKFL</sequence>
<proteinExistence type="predicted"/>
<dbReference type="InterPro" id="IPR019999">
    <property type="entry name" value="Anth_synth_I-like"/>
</dbReference>
<protein>
    <submittedName>
        <fullName evidence="2">Bifunctional aminodeoxychorismate synthase component I/aminotransferase</fullName>
    </submittedName>
</protein>
<dbReference type="PANTHER" id="PTHR11236">
    <property type="entry name" value="AMINOBENZOATE/ANTHRANILATE SYNTHASE"/>
    <property type="match status" value="1"/>
</dbReference>
<dbReference type="Proteomes" id="UP000321310">
    <property type="component" value="Unassembled WGS sequence"/>
</dbReference>
<dbReference type="Pfam" id="PF00425">
    <property type="entry name" value="Chorismate_bind"/>
    <property type="match status" value="1"/>
</dbReference>
<evidence type="ECO:0000313" key="3">
    <source>
        <dbReference type="Proteomes" id="UP000321310"/>
    </source>
</evidence>
<organism evidence="2 3">
    <name type="scientific">Campylobacter peloridis</name>
    <dbReference type="NCBI Taxonomy" id="488546"/>
    <lineage>
        <taxon>Bacteria</taxon>
        <taxon>Pseudomonadati</taxon>
        <taxon>Campylobacterota</taxon>
        <taxon>Epsilonproteobacteria</taxon>
        <taxon>Campylobacterales</taxon>
        <taxon>Campylobacteraceae</taxon>
        <taxon>Campylobacter</taxon>
    </lineage>
</organism>
<dbReference type="AlphaFoldDB" id="A0A5C7E190"/>
<keyword evidence="2" id="KW-0808">Transferase</keyword>
<dbReference type="InterPro" id="IPR043131">
    <property type="entry name" value="BCAT-like_N"/>
</dbReference>
<reference evidence="2 3" key="1">
    <citation type="submission" date="2019-07" db="EMBL/GenBank/DDBJ databases">
        <title>Rapid identification of Enteric Bacteria from Whole Genome Sequences (WGS) using Average Nucleotide Identity (ANI).</title>
        <authorList>
            <person name="Lane C."/>
        </authorList>
    </citation>
    <scope>NUCLEOTIDE SEQUENCE [LARGE SCALE GENOMIC DNA]</scope>
    <source>
        <strain evidence="2 3">2016D-0250</strain>
    </source>
</reference>
<dbReference type="GO" id="GO:0046820">
    <property type="term" value="F:4-amino-4-deoxychorismate synthase activity"/>
    <property type="evidence" value="ECO:0007669"/>
    <property type="project" value="TreeGrafter"/>
</dbReference>
<name>A0A5C7E190_9BACT</name>
<comment type="caution">
    <text evidence="2">The sequence shown here is derived from an EMBL/GenBank/DDBJ whole genome shotgun (WGS) entry which is preliminary data.</text>
</comment>
<dbReference type="Pfam" id="PF01063">
    <property type="entry name" value="Aminotran_4"/>
    <property type="match status" value="1"/>
</dbReference>
<evidence type="ECO:0000313" key="2">
    <source>
        <dbReference type="EMBL" id="TXE83489.1"/>
    </source>
</evidence>
<dbReference type="Gene3D" id="3.30.470.10">
    <property type="match status" value="1"/>
</dbReference>
<dbReference type="InterPro" id="IPR001544">
    <property type="entry name" value="Aminotrans_IV"/>
</dbReference>
<feature type="domain" description="Chorismate-utilising enzyme C-terminal" evidence="1">
    <location>
        <begin position="96"/>
        <end position="349"/>
    </location>
</feature>
<dbReference type="InterPro" id="IPR036038">
    <property type="entry name" value="Aminotransferase-like"/>
</dbReference>
<dbReference type="InterPro" id="IPR015890">
    <property type="entry name" value="Chorismate_C"/>
</dbReference>
<dbReference type="Gene3D" id="3.60.120.10">
    <property type="entry name" value="Anthranilate synthase"/>
    <property type="match status" value="1"/>
</dbReference>
<dbReference type="PANTHER" id="PTHR11236:SF50">
    <property type="entry name" value="AMINODEOXYCHORISMATE SYNTHASE COMPONENT 1"/>
    <property type="match status" value="1"/>
</dbReference>
<dbReference type="SUPFAM" id="SSF56752">
    <property type="entry name" value="D-aminoacid aminotransferase-like PLP-dependent enzymes"/>
    <property type="match status" value="1"/>
</dbReference>
<dbReference type="InterPro" id="IPR043132">
    <property type="entry name" value="BCAT-like_C"/>
</dbReference>
<keyword evidence="2" id="KW-0032">Aminotransferase</keyword>
<dbReference type="InterPro" id="IPR005801">
    <property type="entry name" value="ADC_synthase"/>
</dbReference>
<accession>A0A5C7E190</accession>
<dbReference type="GO" id="GO:0000162">
    <property type="term" value="P:L-tryptophan biosynthetic process"/>
    <property type="evidence" value="ECO:0007669"/>
    <property type="project" value="TreeGrafter"/>
</dbReference>
<dbReference type="PRINTS" id="PR00095">
    <property type="entry name" value="ANTSNTHASEI"/>
</dbReference>
<dbReference type="Gene3D" id="3.20.10.10">
    <property type="entry name" value="D-amino Acid Aminotransferase, subunit A, domain 2"/>
    <property type="match status" value="1"/>
</dbReference>
<evidence type="ECO:0000259" key="1">
    <source>
        <dbReference type="Pfam" id="PF00425"/>
    </source>
</evidence>
<dbReference type="SUPFAM" id="SSF56322">
    <property type="entry name" value="ADC synthase"/>
    <property type="match status" value="1"/>
</dbReference>